<reference evidence="1" key="2">
    <citation type="submission" date="2020-01" db="EMBL/GenBank/DDBJ databases">
        <authorList>
            <person name="Campanaro S."/>
        </authorList>
    </citation>
    <scope>NUCLEOTIDE SEQUENCE</scope>
    <source>
        <strain evidence="1">AS06rmzACSIP_7</strain>
    </source>
</reference>
<evidence type="ECO:0000313" key="1">
    <source>
        <dbReference type="EMBL" id="NLW36924.1"/>
    </source>
</evidence>
<evidence type="ECO:0000313" key="2">
    <source>
        <dbReference type="Proteomes" id="UP000777265"/>
    </source>
</evidence>
<proteinExistence type="predicted"/>
<protein>
    <submittedName>
        <fullName evidence="1">Uncharacterized protein</fullName>
    </submittedName>
</protein>
<dbReference type="AlphaFoldDB" id="A0A971M814"/>
<dbReference type="Proteomes" id="UP000777265">
    <property type="component" value="Unassembled WGS sequence"/>
</dbReference>
<reference evidence="1" key="1">
    <citation type="journal article" date="2020" name="Biotechnol. Biofuels">
        <title>New insights from the biogas microbiome by comprehensive genome-resolved metagenomics of nearly 1600 species originating from multiple anaerobic digesters.</title>
        <authorList>
            <person name="Campanaro S."/>
            <person name="Treu L."/>
            <person name="Rodriguez-R L.M."/>
            <person name="Kovalovszki A."/>
            <person name="Ziels R.M."/>
            <person name="Maus I."/>
            <person name="Zhu X."/>
            <person name="Kougias P.G."/>
            <person name="Basile A."/>
            <person name="Luo G."/>
            <person name="Schluter A."/>
            <person name="Konstantinidis K.T."/>
            <person name="Angelidaki I."/>
        </authorList>
    </citation>
    <scope>NUCLEOTIDE SEQUENCE</scope>
    <source>
        <strain evidence="1">AS06rmzACSIP_7</strain>
    </source>
</reference>
<name>A0A971M814_9BACT</name>
<dbReference type="EMBL" id="JAAYEE010000320">
    <property type="protein sequence ID" value="NLW36924.1"/>
    <property type="molecule type" value="Genomic_DNA"/>
</dbReference>
<gene>
    <name evidence="1" type="ORF">GXY80_15835</name>
</gene>
<accession>A0A971M814</accession>
<comment type="caution">
    <text evidence="1">The sequence shown here is derived from an EMBL/GenBank/DDBJ whole genome shotgun (WGS) entry which is preliminary data.</text>
</comment>
<sequence>MKRYAGNIFEKTLFFEDGTEIVASIPFREAAITGAQALRRTGVIQA</sequence>
<organism evidence="1 2">
    <name type="scientific">Syntrophorhabdus aromaticivorans</name>
    <dbReference type="NCBI Taxonomy" id="328301"/>
    <lineage>
        <taxon>Bacteria</taxon>
        <taxon>Pseudomonadati</taxon>
        <taxon>Thermodesulfobacteriota</taxon>
        <taxon>Syntrophorhabdia</taxon>
        <taxon>Syntrophorhabdales</taxon>
        <taxon>Syntrophorhabdaceae</taxon>
        <taxon>Syntrophorhabdus</taxon>
    </lineage>
</organism>